<dbReference type="Proteomes" id="UP000198406">
    <property type="component" value="Unassembled WGS sequence"/>
</dbReference>
<evidence type="ECO:0000313" key="2">
    <source>
        <dbReference type="EMBL" id="GAX20114.1"/>
    </source>
</evidence>
<reference evidence="2 3" key="1">
    <citation type="journal article" date="2015" name="Plant Cell">
        <title>Oil accumulation by the oleaginous diatom Fistulifera solaris as revealed by the genome and transcriptome.</title>
        <authorList>
            <person name="Tanaka T."/>
            <person name="Maeda Y."/>
            <person name="Veluchamy A."/>
            <person name="Tanaka M."/>
            <person name="Abida H."/>
            <person name="Marechal E."/>
            <person name="Bowler C."/>
            <person name="Muto M."/>
            <person name="Sunaga Y."/>
            <person name="Tanaka M."/>
            <person name="Yoshino T."/>
            <person name="Taniguchi T."/>
            <person name="Fukuda Y."/>
            <person name="Nemoto M."/>
            <person name="Matsumoto M."/>
            <person name="Wong P.S."/>
            <person name="Aburatani S."/>
            <person name="Fujibuchi W."/>
        </authorList>
    </citation>
    <scope>NUCLEOTIDE SEQUENCE [LARGE SCALE GENOMIC DNA]</scope>
    <source>
        <strain evidence="2 3">JPCC DA0580</strain>
    </source>
</reference>
<organism evidence="2 3">
    <name type="scientific">Fistulifera solaris</name>
    <name type="common">Oleaginous diatom</name>
    <dbReference type="NCBI Taxonomy" id="1519565"/>
    <lineage>
        <taxon>Eukaryota</taxon>
        <taxon>Sar</taxon>
        <taxon>Stramenopiles</taxon>
        <taxon>Ochrophyta</taxon>
        <taxon>Bacillariophyta</taxon>
        <taxon>Bacillariophyceae</taxon>
        <taxon>Bacillariophycidae</taxon>
        <taxon>Naviculales</taxon>
        <taxon>Naviculaceae</taxon>
        <taxon>Fistulifera</taxon>
    </lineage>
</organism>
<accession>A0A1Z5K1D3</accession>
<sequence>MRLLALIIAFFCFATAPMTDCFVVTLRPRAQISTTRQQAFKKDDEEILLRVKLGIRAGHTVAEAKRKLSQYSQSFPFSAVLPVQPLMYVPTEDDGVEVKFLRKKTDIKSGIEGGIRFYIEETADHSLEVTALRNPEGQTIPKIVAERLVITSFVKGIKGEEENKYGEPPTDILGIQSIFHKWMDSGN</sequence>
<dbReference type="EMBL" id="BDSP01000143">
    <property type="protein sequence ID" value="GAX20114.1"/>
    <property type="molecule type" value="Genomic_DNA"/>
</dbReference>
<feature type="chain" id="PRO_5012441889" description="Plastid lipid-associated protein/fibrillin conserved domain-containing protein" evidence="1">
    <location>
        <begin position="22"/>
        <end position="187"/>
    </location>
</feature>
<proteinExistence type="predicted"/>
<keyword evidence="3" id="KW-1185">Reference proteome</keyword>
<evidence type="ECO:0000256" key="1">
    <source>
        <dbReference type="SAM" id="SignalP"/>
    </source>
</evidence>
<evidence type="ECO:0008006" key="4">
    <source>
        <dbReference type="Google" id="ProtNLM"/>
    </source>
</evidence>
<name>A0A1Z5K1D3_FISSO</name>
<protein>
    <recommendedName>
        <fullName evidence="4">Plastid lipid-associated protein/fibrillin conserved domain-containing protein</fullName>
    </recommendedName>
</protein>
<dbReference type="InParanoid" id="A0A1Z5K1D3"/>
<dbReference type="AlphaFoldDB" id="A0A1Z5K1D3"/>
<keyword evidence="1" id="KW-0732">Signal</keyword>
<dbReference type="OrthoDB" id="44639at2759"/>
<feature type="signal peptide" evidence="1">
    <location>
        <begin position="1"/>
        <end position="21"/>
    </location>
</feature>
<gene>
    <name evidence="2" type="ORF">FisN_17Lh067</name>
</gene>
<evidence type="ECO:0000313" key="3">
    <source>
        <dbReference type="Proteomes" id="UP000198406"/>
    </source>
</evidence>
<comment type="caution">
    <text evidence="2">The sequence shown here is derived from an EMBL/GenBank/DDBJ whole genome shotgun (WGS) entry which is preliminary data.</text>
</comment>